<evidence type="ECO:0000256" key="1">
    <source>
        <dbReference type="SAM" id="MobiDB-lite"/>
    </source>
</evidence>
<dbReference type="EMBL" id="BAABIG010000084">
    <property type="protein sequence ID" value="GAA4821864.1"/>
    <property type="molecule type" value="Genomic_DNA"/>
</dbReference>
<dbReference type="Proteomes" id="UP001501265">
    <property type="component" value="Unassembled WGS sequence"/>
</dbReference>
<feature type="compositionally biased region" description="Low complexity" evidence="1">
    <location>
        <begin position="65"/>
        <end position="75"/>
    </location>
</feature>
<evidence type="ECO:0000313" key="2">
    <source>
        <dbReference type="EMBL" id="GAA4821864.1"/>
    </source>
</evidence>
<protein>
    <submittedName>
        <fullName evidence="2">Uncharacterized protein</fullName>
    </submittedName>
</protein>
<gene>
    <name evidence="2" type="ORF">GCM10023220_63810</name>
</gene>
<reference evidence="3" key="1">
    <citation type="journal article" date="2019" name="Int. J. Syst. Evol. Microbiol.">
        <title>The Global Catalogue of Microorganisms (GCM) 10K type strain sequencing project: providing services to taxonomists for standard genome sequencing and annotation.</title>
        <authorList>
            <consortium name="The Broad Institute Genomics Platform"/>
            <consortium name="The Broad Institute Genome Sequencing Center for Infectious Disease"/>
            <person name="Wu L."/>
            <person name="Ma J."/>
        </authorList>
    </citation>
    <scope>NUCLEOTIDE SEQUENCE [LARGE SCALE GENOMIC DNA]</scope>
    <source>
        <strain evidence="3">JCM 18081</strain>
    </source>
</reference>
<accession>A0ABP9D0S0</accession>
<keyword evidence="3" id="KW-1185">Reference proteome</keyword>
<organism evidence="2 3">
    <name type="scientific">Streptomyces ziwulingensis</name>
    <dbReference type="NCBI Taxonomy" id="1045501"/>
    <lineage>
        <taxon>Bacteria</taxon>
        <taxon>Bacillati</taxon>
        <taxon>Actinomycetota</taxon>
        <taxon>Actinomycetes</taxon>
        <taxon>Kitasatosporales</taxon>
        <taxon>Streptomycetaceae</taxon>
        <taxon>Streptomyces</taxon>
    </lineage>
</organism>
<feature type="region of interest" description="Disordered" evidence="1">
    <location>
        <begin position="1"/>
        <end position="27"/>
    </location>
</feature>
<feature type="region of interest" description="Disordered" evidence="1">
    <location>
        <begin position="43"/>
        <end position="133"/>
    </location>
</feature>
<name>A0ABP9D0S0_9ACTN</name>
<proteinExistence type="predicted"/>
<evidence type="ECO:0000313" key="3">
    <source>
        <dbReference type="Proteomes" id="UP001501265"/>
    </source>
</evidence>
<sequence length="133" mass="13118">MGGPFGEDVHQGDEEQQPGGGELHPAYSAPLLLVRRAEGVHRAVHGGAGPGSLTVDSGIDSGINPGSAAGAAGDPGAAGGPGKPAVRPFHPLHPFGDPSHSVLSRPTPGTEHKFPASVRRGNAAGSPPASPNP</sequence>
<comment type="caution">
    <text evidence="2">The sequence shown here is derived from an EMBL/GenBank/DDBJ whole genome shotgun (WGS) entry which is preliminary data.</text>
</comment>